<dbReference type="PROSITE" id="PS51186">
    <property type="entry name" value="GNAT"/>
    <property type="match status" value="1"/>
</dbReference>
<keyword evidence="5" id="KW-1185">Reference proteome</keyword>
<keyword evidence="2" id="KW-0012">Acyltransferase</keyword>
<protein>
    <submittedName>
        <fullName evidence="4">N-acetyltransferase</fullName>
    </submittedName>
</protein>
<evidence type="ECO:0000313" key="5">
    <source>
        <dbReference type="Proteomes" id="UP000501939"/>
    </source>
</evidence>
<dbReference type="Gene3D" id="3.40.630.30">
    <property type="match status" value="1"/>
</dbReference>
<proteinExistence type="predicted"/>
<dbReference type="InterPro" id="IPR016181">
    <property type="entry name" value="Acyl_CoA_acyltransferase"/>
</dbReference>
<dbReference type="PANTHER" id="PTHR43072:SF23">
    <property type="entry name" value="UPF0039 PROTEIN C11D3.02C"/>
    <property type="match status" value="1"/>
</dbReference>
<dbReference type="InterPro" id="IPR000182">
    <property type="entry name" value="GNAT_dom"/>
</dbReference>
<name>A0A6G8S121_9GAMM</name>
<dbReference type="CDD" id="cd04301">
    <property type="entry name" value="NAT_SF"/>
    <property type="match status" value="1"/>
</dbReference>
<dbReference type="PANTHER" id="PTHR43072">
    <property type="entry name" value="N-ACETYLTRANSFERASE"/>
    <property type="match status" value="1"/>
</dbReference>
<accession>A0A6G8S121</accession>
<organism evidence="4 5">
    <name type="scientific">Acinetobacter lanii</name>
    <dbReference type="NCBI Taxonomy" id="2715163"/>
    <lineage>
        <taxon>Bacteria</taxon>
        <taxon>Pseudomonadati</taxon>
        <taxon>Pseudomonadota</taxon>
        <taxon>Gammaproteobacteria</taxon>
        <taxon>Moraxellales</taxon>
        <taxon>Moraxellaceae</taxon>
        <taxon>Acinetobacter</taxon>
    </lineage>
</organism>
<dbReference type="Pfam" id="PF00583">
    <property type="entry name" value="Acetyltransf_1"/>
    <property type="match status" value="1"/>
</dbReference>
<evidence type="ECO:0000313" key="4">
    <source>
        <dbReference type="EMBL" id="QIO07683.1"/>
    </source>
</evidence>
<dbReference type="SUPFAM" id="SSF55729">
    <property type="entry name" value="Acyl-CoA N-acyltransferases (Nat)"/>
    <property type="match status" value="1"/>
</dbReference>
<sequence>MTFSIRPAVPCDLQRIQEIYNHEVLHQVANWNDQAFDAAHFQQWFEDLKSQNFPLFVVVDDEHRHIAGYADYSSFRSIVGFKHTVEHSIFIAPEYARRGLGKALLQHLIDHARDHAVHVMVAAIDHENIGSIKLHEKLGFQHTGYMPQVGQKFGQWRDLVLMQLNFD</sequence>
<feature type="domain" description="N-acetyltransferase" evidence="3">
    <location>
        <begin position="3"/>
        <end position="167"/>
    </location>
</feature>
<reference evidence="4 5" key="1">
    <citation type="submission" date="2020-03" db="EMBL/GenBank/DDBJ databases">
        <authorList>
            <person name="Zhu W."/>
        </authorList>
    </citation>
    <scope>NUCLEOTIDE SEQUENCE [LARGE SCALE GENOMIC DNA]</scope>
    <source>
        <strain evidence="4 5">185</strain>
    </source>
</reference>
<evidence type="ECO:0000256" key="2">
    <source>
        <dbReference type="ARBA" id="ARBA00023315"/>
    </source>
</evidence>
<evidence type="ECO:0000256" key="1">
    <source>
        <dbReference type="ARBA" id="ARBA00022679"/>
    </source>
</evidence>
<dbReference type="GO" id="GO:0016747">
    <property type="term" value="F:acyltransferase activity, transferring groups other than amino-acyl groups"/>
    <property type="evidence" value="ECO:0007669"/>
    <property type="project" value="InterPro"/>
</dbReference>
<keyword evidence="1 4" id="KW-0808">Transferase</keyword>
<gene>
    <name evidence="4" type="ORF">G8D99_00660</name>
</gene>
<dbReference type="KEGG" id="alj:G8D99_00660"/>
<evidence type="ECO:0000259" key="3">
    <source>
        <dbReference type="PROSITE" id="PS51186"/>
    </source>
</evidence>
<dbReference type="EMBL" id="CP049916">
    <property type="protein sequence ID" value="QIO07683.1"/>
    <property type="molecule type" value="Genomic_DNA"/>
</dbReference>
<dbReference type="AlphaFoldDB" id="A0A6G8S121"/>
<dbReference type="RefSeq" id="WP_166321674.1">
    <property type="nucleotide sequence ID" value="NZ_CP049916.1"/>
</dbReference>
<dbReference type="Proteomes" id="UP000501939">
    <property type="component" value="Chromosome"/>
</dbReference>